<evidence type="ECO:0000313" key="2">
    <source>
        <dbReference type="Proteomes" id="UP000179807"/>
    </source>
</evidence>
<sequence length="207" mass="24612">MNHSFLSVPFHTLMSNGPRTEEEIQFWKKVYSKTNSSNNLNNDLFDIASNSIEKEFHQNDDSYHHNLVTTKNGCSKYFNHLKTSFILDQNSSAEMKNNGTKKIKRDYEQNKIENRKKQLKNFDSFFELQSPPVQWMVKEFGKPLSQIQFQHIYSELKEKLPKDLVPGREEYRDRKIRAYWMNTVWENVIARDILQSTISTEMFSDKI</sequence>
<comment type="caution">
    <text evidence="1">The sequence shown here is derived from an EMBL/GenBank/DDBJ whole genome shotgun (WGS) entry which is preliminary data.</text>
</comment>
<gene>
    <name evidence="1" type="ORF">TRFO_35071</name>
</gene>
<dbReference type="VEuPathDB" id="TrichDB:TRFO_35071"/>
<accession>A0A1J4JMN2</accession>
<dbReference type="EMBL" id="MLAK01001051">
    <property type="protein sequence ID" value="OHS98500.1"/>
    <property type="molecule type" value="Genomic_DNA"/>
</dbReference>
<dbReference type="AlphaFoldDB" id="A0A1J4JMN2"/>
<keyword evidence="2" id="KW-1185">Reference proteome</keyword>
<reference evidence="1" key="1">
    <citation type="submission" date="2016-10" db="EMBL/GenBank/DDBJ databases">
        <authorList>
            <person name="Benchimol M."/>
            <person name="Almeida L.G."/>
            <person name="Vasconcelos A.T."/>
            <person name="Perreira-Neves A."/>
            <person name="Rosa I.A."/>
            <person name="Tasca T."/>
            <person name="Bogo M.R."/>
            <person name="de Souza W."/>
        </authorList>
    </citation>
    <scope>NUCLEOTIDE SEQUENCE [LARGE SCALE GENOMIC DNA]</scope>
    <source>
        <strain evidence="1">K</strain>
    </source>
</reference>
<dbReference type="RefSeq" id="XP_068351637.1">
    <property type="nucleotide sequence ID" value="XM_068510039.1"/>
</dbReference>
<protein>
    <submittedName>
        <fullName evidence="1">Uncharacterized protein</fullName>
    </submittedName>
</protein>
<proteinExistence type="predicted"/>
<organism evidence="1 2">
    <name type="scientific">Tritrichomonas foetus</name>
    <dbReference type="NCBI Taxonomy" id="1144522"/>
    <lineage>
        <taxon>Eukaryota</taxon>
        <taxon>Metamonada</taxon>
        <taxon>Parabasalia</taxon>
        <taxon>Tritrichomonadida</taxon>
        <taxon>Tritrichomonadidae</taxon>
        <taxon>Tritrichomonas</taxon>
    </lineage>
</organism>
<dbReference type="Proteomes" id="UP000179807">
    <property type="component" value="Unassembled WGS sequence"/>
</dbReference>
<evidence type="ECO:0000313" key="1">
    <source>
        <dbReference type="EMBL" id="OHS98500.1"/>
    </source>
</evidence>
<dbReference type="GeneID" id="94844743"/>
<name>A0A1J4JMN2_9EUKA</name>